<dbReference type="HOGENOM" id="CLU_2948398_0_0_1"/>
<feature type="non-terminal residue" evidence="1">
    <location>
        <position position="1"/>
    </location>
</feature>
<proteinExistence type="predicted"/>
<sequence>VFILNNSYVKKIVKFIYGSPHLEIIWIYVHVPSVTRIMVQCASDDILFNKKRPKTRVIRS</sequence>
<accession>L7JVP2</accession>
<organism evidence="1 2">
    <name type="scientific">Trachipleistophora hominis</name>
    <name type="common">Microsporidian parasite</name>
    <dbReference type="NCBI Taxonomy" id="72359"/>
    <lineage>
        <taxon>Eukaryota</taxon>
        <taxon>Fungi</taxon>
        <taxon>Fungi incertae sedis</taxon>
        <taxon>Microsporidia</taxon>
        <taxon>Pleistophoridae</taxon>
        <taxon>Trachipleistophora</taxon>
    </lineage>
</organism>
<dbReference type="EMBL" id="JH994023">
    <property type="protein sequence ID" value="ELQ74807.1"/>
    <property type="molecule type" value="Genomic_DNA"/>
</dbReference>
<reference evidence="1 2" key="1">
    <citation type="journal article" date="2012" name="PLoS Pathog.">
        <title>The genome of the obligate intracellular parasite Trachipleistophora hominis: new insights into microsporidian genome dynamics and reductive evolution.</title>
        <authorList>
            <person name="Heinz E."/>
            <person name="Williams T.A."/>
            <person name="Nakjang S."/>
            <person name="Noel C.J."/>
            <person name="Swan D.C."/>
            <person name="Goldberg A.V."/>
            <person name="Harris S.R."/>
            <person name="Weinmaier T."/>
            <person name="Markert S."/>
            <person name="Becher D."/>
            <person name="Bernhardt J."/>
            <person name="Dagan T."/>
            <person name="Hacker C."/>
            <person name="Lucocq J.M."/>
            <person name="Schweder T."/>
            <person name="Rattei T."/>
            <person name="Hall N."/>
            <person name="Hirt R.P."/>
            <person name="Embley T.M."/>
        </authorList>
    </citation>
    <scope>NUCLEOTIDE SEQUENCE [LARGE SCALE GENOMIC DNA]</scope>
</reference>
<evidence type="ECO:0000313" key="2">
    <source>
        <dbReference type="Proteomes" id="UP000011185"/>
    </source>
</evidence>
<protein>
    <submittedName>
        <fullName evidence="1">Uncharacterized protein</fullName>
    </submittedName>
</protein>
<dbReference type="InParanoid" id="L7JVP2"/>
<dbReference type="Proteomes" id="UP000011185">
    <property type="component" value="Unassembled WGS sequence"/>
</dbReference>
<dbReference type="AlphaFoldDB" id="L7JVP2"/>
<dbReference type="VEuPathDB" id="MicrosporidiaDB:THOM_2284"/>
<gene>
    <name evidence="1" type="ORF">THOM_2284</name>
</gene>
<keyword evidence="2" id="KW-1185">Reference proteome</keyword>
<name>L7JVP2_TRAHO</name>
<evidence type="ECO:0000313" key="1">
    <source>
        <dbReference type="EMBL" id="ELQ74807.1"/>
    </source>
</evidence>